<proteinExistence type="predicted"/>
<comment type="caution">
    <text evidence="1">The sequence shown here is derived from an EMBL/GenBank/DDBJ whole genome shotgun (WGS) entry which is preliminary data.</text>
</comment>
<protein>
    <submittedName>
        <fullName evidence="1">Uncharacterized protein</fullName>
    </submittedName>
</protein>
<name>A0ABS8S9F5_DATST</name>
<sequence length="97" mass="10973">QWLKGVTLIFKTRQDIWQKASSTKGSKAWSIDPKARKGTILLRHMRVAFSLAWIRELRGNNAQKGYTNLGSGTHAGCKLNRKSSGDYKTHNMHMADD</sequence>
<dbReference type="Proteomes" id="UP000823775">
    <property type="component" value="Unassembled WGS sequence"/>
</dbReference>
<reference evidence="1 2" key="1">
    <citation type="journal article" date="2021" name="BMC Genomics">
        <title>Datura genome reveals duplications of psychoactive alkaloid biosynthetic genes and high mutation rate following tissue culture.</title>
        <authorList>
            <person name="Rajewski A."/>
            <person name="Carter-House D."/>
            <person name="Stajich J."/>
            <person name="Litt A."/>
        </authorList>
    </citation>
    <scope>NUCLEOTIDE SEQUENCE [LARGE SCALE GENOMIC DNA]</scope>
    <source>
        <strain evidence="1">AR-01</strain>
    </source>
</reference>
<accession>A0ABS8S9F5</accession>
<organism evidence="1 2">
    <name type="scientific">Datura stramonium</name>
    <name type="common">Jimsonweed</name>
    <name type="synonym">Common thornapple</name>
    <dbReference type="NCBI Taxonomy" id="4076"/>
    <lineage>
        <taxon>Eukaryota</taxon>
        <taxon>Viridiplantae</taxon>
        <taxon>Streptophyta</taxon>
        <taxon>Embryophyta</taxon>
        <taxon>Tracheophyta</taxon>
        <taxon>Spermatophyta</taxon>
        <taxon>Magnoliopsida</taxon>
        <taxon>eudicotyledons</taxon>
        <taxon>Gunneridae</taxon>
        <taxon>Pentapetalae</taxon>
        <taxon>asterids</taxon>
        <taxon>lamiids</taxon>
        <taxon>Solanales</taxon>
        <taxon>Solanaceae</taxon>
        <taxon>Solanoideae</taxon>
        <taxon>Datureae</taxon>
        <taxon>Datura</taxon>
    </lineage>
</organism>
<dbReference type="EMBL" id="JACEIK010000346">
    <property type="protein sequence ID" value="MCD7455464.1"/>
    <property type="molecule type" value="Genomic_DNA"/>
</dbReference>
<keyword evidence="2" id="KW-1185">Reference proteome</keyword>
<feature type="non-terminal residue" evidence="1">
    <location>
        <position position="1"/>
    </location>
</feature>
<evidence type="ECO:0000313" key="2">
    <source>
        <dbReference type="Proteomes" id="UP000823775"/>
    </source>
</evidence>
<gene>
    <name evidence="1" type="ORF">HAX54_028236</name>
</gene>
<evidence type="ECO:0000313" key="1">
    <source>
        <dbReference type="EMBL" id="MCD7455464.1"/>
    </source>
</evidence>